<name>A0A6V7XFD5_MELEN</name>
<evidence type="ECO:0000313" key="2">
    <source>
        <dbReference type="EMBL" id="CAD2198064.1"/>
    </source>
</evidence>
<reference evidence="2 3" key="1">
    <citation type="submission" date="2020-08" db="EMBL/GenBank/DDBJ databases">
        <authorList>
            <person name="Koutsovoulos G."/>
            <person name="Danchin GJ E."/>
        </authorList>
    </citation>
    <scope>NUCLEOTIDE SEQUENCE [LARGE SCALE GENOMIC DNA]</scope>
</reference>
<keyword evidence="1" id="KW-0732">Signal</keyword>
<proteinExistence type="predicted"/>
<evidence type="ECO:0000256" key="1">
    <source>
        <dbReference type="SAM" id="SignalP"/>
    </source>
</evidence>
<dbReference type="AlphaFoldDB" id="A0A6V7XFD5"/>
<dbReference type="EMBL" id="CAJEWN010001515">
    <property type="protein sequence ID" value="CAD2198064.1"/>
    <property type="molecule type" value="Genomic_DNA"/>
</dbReference>
<feature type="signal peptide" evidence="1">
    <location>
        <begin position="1"/>
        <end position="23"/>
    </location>
</feature>
<sequence>MSIVFIFLLLFFVASFPIKLAEGMDFGSMRSGQKQPLIEPPDNRTFFCLTELSFLIIILINTKDDELFGFYETDGDDIKTVPVYALFERIGEEKTRILSA</sequence>
<protein>
    <submittedName>
        <fullName evidence="2">Uncharacterized protein</fullName>
    </submittedName>
</protein>
<gene>
    <name evidence="2" type="ORF">MENT_LOCUS51346</name>
</gene>
<comment type="caution">
    <text evidence="2">The sequence shown here is derived from an EMBL/GenBank/DDBJ whole genome shotgun (WGS) entry which is preliminary data.</text>
</comment>
<evidence type="ECO:0000313" key="3">
    <source>
        <dbReference type="Proteomes" id="UP000580250"/>
    </source>
</evidence>
<feature type="chain" id="PRO_5028438879" evidence="1">
    <location>
        <begin position="24"/>
        <end position="100"/>
    </location>
</feature>
<accession>A0A6V7XFD5</accession>
<organism evidence="2 3">
    <name type="scientific">Meloidogyne enterolobii</name>
    <name type="common">Root-knot nematode worm</name>
    <name type="synonym">Meloidogyne mayaguensis</name>
    <dbReference type="NCBI Taxonomy" id="390850"/>
    <lineage>
        <taxon>Eukaryota</taxon>
        <taxon>Metazoa</taxon>
        <taxon>Ecdysozoa</taxon>
        <taxon>Nematoda</taxon>
        <taxon>Chromadorea</taxon>
        <taxon>Rhabditida</taxon>
        <taxon>Tylenchina</taxon>
        <taxon>Tylenchomorpha</taxon>
        <taxon>Tylenchoidea</taxon>
        <taxon>Meloidogynidae</taxon>
        <taxon>Meloidogyninae</taxon>
        <taxon>Meloidogyne</taxon>
    </lineage>
</organism>
<dbReference type="Proteomes" id="UP000580250">
    <property type="component" value="Unassembled WGS sequence"/>
</dbReference>